<accession>A0A373A3Y1</accession>
<dbReference type="Proteomes" id="UP000263377">
    <property type="component" value="Unassembled WGS sequence"/>
</dbReference>
<organism evidence="1 2">
    <name type="scientific">Kitasatospora xanthocidica</name>
    <dbReference type="NCBI Taxonomy" id="83382"/>
    <lineage>
        <taxon>Bacteria</taxon>
        <taxon>Bacillati</taxon>
        <taxon>Actinomycetota</taxon>
        <taxon>Actinomycetes</taxon>
        <taxon>Kitasatosporales</taxon>
        <taxon>Streptomycetaceae</taxon>
        <taxon>Kitasatospora</taxon>
    </lineage>
</organism>
<proteinExistence type="predicted"/>
<name>A0A373A3Y1_9ACTN</name>
<reference evidence="1 2" key="1">
    <citation type="submission" date="2018-08" db="EMBL/GenBank/DDBJ databases">
        <title>Diversity &amp; Physiological Properties of Lignin-Decomposing Actinobacteria from Soil.</title>
        <authorList>
            <person name="Roh S.G."/>
            <person name="Kim S.B."/>
        </authorList>
    </citation>
    <scope>NUCLEOTIDE SEQUENCE [LARGE SCALE GENOMIC DNA]</scope>
    <source>
        <strain evidence="1 2">MMS17-GH009</strain>
    </source>
</reference>
<comment type="caution">
    <text evidence="1">The sequence shown here is derived from an EMBL/GenBank/DDBJ whole genome shotgun (WGS) entry which is preliminary data.</text>
</comment>
<dbReference type="AlphaFoldDB" id="A0A373A3Y1"/>
<gene>
    <name evidence="1" type="ORF">DR950_36245</name>
</gene>
<dbReference type="RefSeq" id="WP_117490979.1">
    <property type="nucleotide sequence ID" value="NZ_QVIG01000001.1"/>
</dbReference>
<protein>
    <submittedName>
        <fullName evidence="1">Uncharacterized protein</fullName>
    </submittedName>
</protein>
<keyword evidence="2" id="KW-1185">Reference proteome</keyword>
<evidence type="ECO:0000313" key="2">
    <source>
        <dbReference type="Proteomes" id="UP000263377"/>
    </source>
</evidence>
<evidence type="ECO:0000313" key="1">
    <source>
        <dbReference type="EMBL" id="RGD62484.1"/>
    </source>
</evidence>
<sequence>MSWTYIPGELLRNPNRKSSTRHYGLVVNKTDAAHTIGPKGERAILISGVHLNENSSSTSTLHLSREAAMTLRDQISEALSDQAYEMEFDCD</sequence>
<dbReference type="EMBL" id="QVIG01000001">
    <property type="protein sequence ID" value="RGD62484.1"/>
    <property type="molecule type" value="Genomic_DNA"/>
</dbReference>